<dbReference type="InterPro" id="IPR050396">
    <property type="entry name" value="Glycosyltr_51/Transpeptidase"/>
</dbReference>
<dbReference type="InterPro" id="IPR001460">
    <property type="entry name" value="PCN-bd_Tpept"/>
</dbReference>
<evidence type="ECO:0000256" key="16">
    <source>
        <dbReference type="ARBA" id="ARBA00049902"/>
    </source>
</evidence>
<evidence type="ECO:0000256" key="14">
    <source>
        <dbReference type="ARBA" id="ARBA00023316"/>
    </source>
</evidence>
<comment type="similarity">
    <text evidence="2">In the C-terminal section; belongs to the transpeptidase family.</text>
</comment>
<comment type="catalytic activity">
    <reaction evidence="15">
        <text>Preferential cleavage: (Ac)2-L-Lys-D-Ala-|-D-Ala. Also transpeptidation of peptidyl-alanyl moieties that are N-acyl substituents of D-alanine.</text>
        <dbReference type="EC" id="3.4.16.4"/>
    </reaction>
</comment>
<evidence type="ECO:0000256" key="13">
    <source>
        <dbReference type="ARBA" id="ARBA00023268"/>
    </source>
</evidence>
<dbReference type="InterPro" id="IPR012338">
    <property type="entry name" value="Beta-lactam/transpept-like"/>
</dbReference>
<evidence type="ECO:0000256" key="3">
    <source>
        <dbReference type="ARBA" id="ARBA00007739"/>
    </source>
</evidence>
<comment type="subcellular location">
    <subcellularLocation>
        <location evidence="1">Cell membrane</location>
    </subcellularLocation>
</comment>
<dbReference type="SUPFAM" id="SSF56601">
    <property type="entry name" value="beta-lactamase/transpeptidase-like"/>
    <property type="match status" value="1"/>
</dbReference>
<dbReference type="PANTHER" id="PTHR32282">
    <property type="entry name" value="BINDING PROTEIN TRANSPEPTIDASE, PUTATIVE-RELATED"/>
    <property type="match status" value="1"/>
</dbReference>
<evidence type="ECO:0000256" key="1">
    <source>
        <dbReference type="ARBA" id="ARBA00004236"/>
    </source>
</evidence>
<dbReference type="FunFam" id="1.10.3810.10:FF:000001">
    <property type="entry name" value="Penicillin-binding protein 1A"/>
    <property type="match status" value="1"/>
</dbReference>
<evidence type="ECO:0000256" key="9">
    <source>
        <dbReference type="ARBA" id="ARBA00022801"/>
    </source>
</evidence>
<dbReference type="Pfam" id="PF00905">
    <property type="entry name" value="Transpeptidase"/>
    <property type="match status" value="1"/>
</dbReference>
<evidence type="ECO:0000256" key="2">
    <source>
        <dbReference type="ARBA" id="ARBA00007090"/>
    </source>
</evidence>
<feature type="compositionally biased region" description="Polar residues" evidence="17">
    <location>
        <begin position="578"/>
        <end position="588"/>
    </location>
</feature>
<evidence type="ECO:0000256" key="4">
    <source>
        <dbReference type="ARBA" id="ARBA00022475"/>
    </source>
</evidence>
<name>A0A7C4RUV1_9BACT</name>
<keyword evidence="13" id="KW-0511">Multifunctional enzyme</keyword>
<keyword evidence="6" id="KW-0645">Protease</keyword>
<dbReference type="AlphaFoldDB" id="A0A7C4RUV1"/>
<keyword evidence="7" id="KW-0328">Glycosyltransferase</keyword>
<comment type="caution">
    <text evidence="20">The sequence shown here is derived from an EMBL/GenBank/DDBJ whole genome shotgun (WGS) entry which is preliminary data.</text>
</comment>
<keyword evidence="5" id="KW-0121">Carboxypeptidase</keyword>
<keyword evidence="10" id="KW-0133">Cell shape</keyword>
<keyword evidence="9" id="KW-0378">Hydrolase</keyword>
<dbReference type="GO" id="GO:0030288">
    <property type="term" value="C:outer membrane-bounded periplasmic space"/>
    <property type="evidence" value="ECO:0007669"/>
    <property type="project" value="TreeGrafter"/>
</dbReference>
<evidence type="ECO:0000256" key="12">
    <source>
        <dbReference type="ARBA" id="ARBA00023136"/>
    </source>
</evidence>
<evidence type="ECO:0000256" key="6">
    <source>
        <dbReference type="ARBA" id="ARBA00022670"/>
    </source>
</evidence>
<dbReference type="GO" id="GO:0009002">
    <property type="term" value="F:serine-type D-Ala-D-Ala carboxypeptidase activity"/>
    <property type="evidence" value="ECO:0007669"/>
    <property type="project" value="UniProtKB-EC"/>
</dbReference>
<evidence type="ECO:0000313" key="20">
    <source>
        <dbReference type="EMBL" id="HGU39662.1"/>
    </source>
</evidence>
<organism evidence="20">
    <name type="scientific">Fervidobacterium thailandense</name>
    <dbReference type="NCBI Taxonomy" id="1008305"/>
    <lineage>
        <taxon>Bacteria</taxon>
        <taxon>Thermotogati</taxon>
        <taxon>Thermotogota</taxon>
        <taxon>Thermotogae</taxon>
        <taxon>Thermotogales</taxon>
        <taxon>Fervidobacteriaceae</taxon>
        <taxon>Fervidobacterium</taxon>
    </lineage>
</organism>
<keyword evidence="12" id="KW-0472">Membrane</keyword>
<keyword evidence="14" id="KW-0961">Cell wall biogenesis/degradation</keyword>
<dbReference type="Gene3D" id="3.40.710.10">
    <property type="entry name" value="DD-peptidase/beta-lactamase superfamily"/>
    <property type="match status" value="1"/>
</dbReference>
<evidence type="ECO:0000256" key="15">
    <source>
        <dbReference type="ARBA" id="ARBA00034000"/>
    </source>
</evidence>
<dbReference type="SUPFAM" id="SSF53955">
    <property type="entry name" value="Lysozyme-like"/>
    <property type="match status" value="1"/>
</dbReference>
<sequence length="676" mass="76728">MKFIVPTVLVLSIIAFVAAYNLPLILYNRITSELEAPENKVPSGLIIEYSDGTLLYSPKTVWRDYDEIPQILKDSVIASEDKRFYKHSGIDLKGILRSLFVIITTDEIQGGSTITQQLARTLYLTTERTWRRKLKEVMIALWLEQKYSKEEILEMYINSVYLGNGIYGFPAAARYYFRKPIDELTPLEIAMLVATLRSPEKANPLRDLNTQFTKTVLNKMKEADIINDQEYQRYLESLGKERILPYEEAKEHLDVDLFWMIVTDLKDLGFDLALLRNGFRVRTTLDRSMQRLLMENIDKKTMAGLIVEHTTGRIKAAYGLGIFEGRRQIGSVVKPYYYYLAFMAGWNKNDILEDKPIKIGKWEPKNFDEEFWQAVTVENALVYSRNVPSVNLFMKLGQNKVKHFIQNVLMVDGFYPNDATISLGTIETSLVDVAKGYEPIFNGGIVVRPRIIEYVRDKNGVYYYSYRPEVLNIVHNPKGFDARTPVEASILTLQVLEKVVSMGTGKSAYLPGRTIYGKTGTAENNAWFVGGDGKYLFLLVKDGKNLTGGRDVAPTWKKIASQTVIGYTPIGMPIKTSVAKTSPASTESSELEGERIELPSPQSTSKEAEEEKFGAELSISEIYERVKNRTITSTEILDLLKTKSPDEQKEILTEINKYDSDLAAEVYLKLLGGGEF</sequence>
<dbReference type="GO" id="GO:0008360">
    <property type="term" value="P:regulation of cell shape"/>
    <property type="evidence" value="ECO:0007669"/>
    <property type="project" value="UniProtKB-KW"/>
</dbReference>
<evidence type="ECO:0000259" key="18">
    <source>
        <dbReference type="Pfam" id="PF00905"/>
    </source>
</evidence>
<evidence type="ECO:0000256" key="10">
    <source>
        <dbReference type="ARBA" id="ARBA00022960"/>
    </source>
</evidence>
<dbReference type="GO" id="GO:0071555">
    <property type="term" value="P:cell wall organization"/>
    <property type="evidence" value="ECO:0007669"/>
    <property type="project" value="UniProtKB-KW"/>
</dbReference>
<dbReference type="PANTHER" id="PTHR32282:SF11">
    <property type="entry name" value="PENICILLIN-BINDING PROTEIN 1B"/>
    <property type="match status" value="1"/>
</dbReference>
<evidence type="ECO:0000256" key="5">
    <source>
        <dbReference type="ARBA" id="ARBA00022645"/>
    </source>
</evidence>
<evidence type="ECO:0000256" key="11">
    <source>
        <dbReference type="ARBA" id="ARBA00022984"/>
    </source>
</evidence>
<accession>A0A7C4RUV1</accession>
<dbReference type="InterPro" id="IPR001264">
    <property type="entry name" value="Glyco_trans_51"/>
</dbReference>
<dbReference type="GO" id="GO:0008955">
    <property type="term" value="F:peptidoglycan glycosyltransferase activity"/>
    <property type="evidence" value="ECO:0007669"/>
    <property type="project" value="UniProtKB-EC"/>
</dbReference>
<evidence type="ECO:0000256" key="17">
    <source>
        <dbReference type="SAM" id="MobiDB-lite"/>
    </source>
</evidence>
<comment type="catalytic activity">
    <reaction evidence="16">
        <text>[GlcNAc-(1-&gt;4)-Mur2Ac(oyl-L-Ala-gamma-D-Glu-L-Lys-D-Ala-D-Ala)](n)-di-trans,octa-cis-undecaprenyl diphosphate + beta-D-GlcNAc-(1-&gt;4)-Mur2Ac(oyl-L-Ala-gamma-D-Glu-L-Lys-D-Ala-D-Ala)-di-trans,octa-cis-undecaprenyl diphosphate = [GlcNAc-(1-&gt;4)-Mur2Ac(oyl-L-Ala-gamma-D-Glu-L-Lys-D-Ala-D-Ala)](n+1)-di-trans,octa-cis-undecaprenyl diphosphate + di-trans,octa-cis-undecaprenyl diphosphate + H(+)</text>
        <dbReference type="Rhea" id="RHEA:23708"/>
        <dbReference type="Rhea" id="RHEA-COMP:9602"/>
        <dbReference type="Rhea" id="RHEA-COMP:9603"/>
        <dbReference type="ChEBI" id="CHEBI:15378"/>
        <dbReference type="ChEBI" id="CHEBI:58405"/>
        <dbReference type="ChEBI" id="CHEBI:60033"/>
        <dbReference type="ChEBI" id="CHEBI:78435"/>
        <dbReference type="EC" id="2.4.99.28"/>
    </reaction>
</comment>
<evidence type="ECO:0000259" key="19">
    <source>
        <dbReference type="Pfam" id="PF00912"/>
    </source>
</evidence>
<feature type="domain" description="Penicillin-binding protein transpeptidase" evidence="18">
    <location>
        <begin position="311"/>
        <end position="557"/>
    </location>
</feature>
<dbReference type="Gene3D" id="1.10.3810.10">
    <property type="entry name" value="Biosynthetic peptidoglycan transglycosylase-like"/>
    <property type="match status" value="1"/>
</dbReference>
<reference evidence="20" key="1">
    <citation type="journal article" date="2020" name="mSystems">
        <title>Genome- and Community-Level Interaction Insights into Carbon Utilization and Element Cycling Functions of Hydrothermarchaeota in Hydrothermal Sediment.</title>
        <authorList>
            <person name="Zhou Z."/>
            <person name="Liu Y."/>
            <person name="Xu W."/>
            <person name="Pan J."/>
            <person name="Luo Z.H."/>
            <person name="Li M."/>
        </authorList>
    </citation>
    <scope>NUCLEOTIDE SEQUENCE [LARGE SCALE GENOMIC DNA]</scope>
    <source>
        <strain evidence="20">SpSt-609</strain>
    </source>
</reference>
<dbReference type="EMBL" id="DSZY01000005">
    <property type="protein sequence ID" value="HGU39662.1"/>
    <property type="molecule type" value="Genomic_DNA"/>
</dbReference>
<proteinExistence type="inferred from homology"/>
<keyword evidence="11" id="KW-0573">Peptidoglycan synthesis</keyword>
<dbReference type="GO" id="GO:0009252">
    <property type="term" value="P:peptidoglycan biosynthetic process"/>
    <property type="evidence" value="ECO:0007669"/>
    <property type="project" value="UniProtKB-KW"/>
</dbReference>
<feature type="domain" description="Glycosyl transferase family 51" evidence="19">
    <location>
        <begin position="58"/>
        <end position="220"/>
    </location>
</feature>
<evidence type="ECO:0000256" key="7">
    <source>
        <dbReference type="ARBA" id="ARBA00022676"/>
    </source>
</evidence>
<dbReference type="GO" id="GO:0006508">
    <property type="term" value="P:proteolysis"/>
    <property type="evidence" value="ECO:0007669"/>
    <property type="project" value="UniProtKB-KW"/>
</dbReference>
<keyword evidence="8" id="KW-0808">Transferase</keyword>
<protein>
    <submittedName>
        <fullName evidence="20">Penicillin-binding protein</fullName>
    </submittedName>
</protein>
<dbReference type="InterPro" id="IPR036950">
    <property type="entry name" value="PBP_transglycosylase"/>
</dbReference>
<gene>
    <name evidence="20" type="ORF">ENT77_00445</name>
</gene>
<dbReference type="InterPro" id="IPR023346">
    <property type="entry name" value="Lysozyme-like_dom_sf"/>
</dbReference>
<feature type="region of interest" description="Disordered" evidence="17">
    <location>
        <begin position="578"/>
        <end position="611"/>
    </location>
</feature>
<keyword evidence="4" id="KW-1003">Cell membrane</keyword>
<dbReference type="Pfam" id="PF00912">
    <property type="entry name" value="Transgly"/>
    <property type="match status" value="1"/>
</dbReference>
<dbReference type="GO" id="GO:0005886">
    <property type="term" value="C:plasma membrane"/>
    <property type="evidence" value="ECO:0007669"/>
    <property type="project" value="UniProtKB-SubCell"/>
</dbReference>
<dbReference type="GO" id="GO:0008658">
    <property type="term" value="F:penicillin binding"/>
    <property type="evidence" value="ECO:0007669"/>
    <property type="project" value="InterPro"/>
</dbReference>
<comment type="similarity">
    <text evidence="3">In the N-terminal section; belongs to the glycosyltransferase 51 family.</text>
</comment>
<evidence type="ECO:0000256" key="8">
    <source>
        <dbReference type="ARBA" id="ARBA00022679"/>
    </source>
</evidence>